<comment type="caution">
    <text evidence="3">The sequence shown here is derived from an EMBL/GenBank/DDBJ whole genome shotgun (WGS) entry which is preliminary data.</text>
</comment>
<keyword evidence="2" id="KW-1133">Transmembrane helix</keyword>
<name>A0ABD6FCJ4_9PSEU</name>
<proteinExistence type="predicted"/>
<dbReference type="Proteomes" id="UP000249324">
    <property type="component" value="Unassembled WGS sequence"/>
</dbReference>
<sequence length="330" mass="33775">MTQPNAPYGQGQPQSAYPQGQGQQPYGQQQYPATGGFPAGGGYPPQPPKKSNTAVIVTIVAVVVIALGALGITGFVAPGFFLSDDDEKSDGNKDSGGGGQQTDPTSSPQALAERIVAEINNKNVDALFGLKCQQTGPNVDDVIKMVPQIQSVELTGQARETGPTEAMAEVHAVTAKGAANVTGIMTKQGDKWCWSDARLSGHAEGSAMNPGQSPAPPAGMPDGPQGGFDEAPPVGKAAMSEFVNKVNAGDAEGASAMLCAAAEYLKEDVQKVVDNGANIVLEATQDIDSGVRADLGGTMSGKKASGVLSMMSPDDGATWCVSMLFYATIG</sequence>
<evidence type="ECO:0000256" key="2">
    <source>
        <dbReference type="SAM" id="Phobius"/>
    </source>
</evidence>
<keyword evidence="2" id="KW-0812">Transmembrane</keyword>
<dbReference type="EMBL" id="QGUI02000016">
    <property type="protein sequence ID" value="MFO7191113.1"/>
    <property type="molecule type" value="Genomic_DNA"/>
</dbReference>
<feature type="region of interest" description="Disordered" evidence="1">
    <location>
        <begin position="202"/>
        <end position="232"/>
    </location>
</feature>
<feature type="region of interest" description="Disordered" evidence="1">
    <location>
        <begin position="86"/>
        <end position="108"/>
    </location>
</feature>
<organism evidence="3 4">
    <name type="scientific">Thermocrispum agreste</name>
    <dbReference type="NCBI Taxonomy" id="37925"/>
    <lineage>
        <taxon>Bacteria</taxon>
        <taxon>Bacillati</taxon>
        <taxon>Actinomycetota</taxon>
        <taxon>Actinomycetes</taxon>
        <taxon>Pseudonocardiales</taxon>
        <taxon>Pseudonocardiaceae</taxon>
        <taxon>Thermocrispum</taxon>
    </lineage>
</organism>
<feature type="transmembrane region" description="Helical" evidence="2">
    <location>
        <begin position="54"/>
        <end position="82"/>
    </location>
</feature>
<accession>A0ABD6FCJ4</accession>
<dbReference type="AlphaFoldDB" id="A0ABD6FCJ4"/>
<evidence type="ECO:0000313" key="4">
    <source>
        <dbReference type="Proteomes" id="UP000249324"/>
    </source>
</evidence>
<evidence type="ECO:0008006" key="5">
    <source>
        <dbReference type="Google" id="ProtNLM"/>
    </source>
</evidence>
<feature type="region of interest" description="Disordered" evidence="1">
    <location>
        <begin position="1"/>
        <end position="46"/>
    </location>
</feature>
<evidence type="ECO:0000313" key="3">
    <source>
        <dbReference type="EMBL" id="MFO7191113.1"/>
    </source>
</evidence>
<protein>
    <recommendedName>
        <fullName evidence="5">DUF4878 domain-containing protein</fullName>
    </recommendedName>
</protein>
<reference evidence="3 4" key="1">
    <citation type="journal article" date="2021" name="BMC Genomics">
        <title>Genome-resolved metagenome and metatranscriptome analyses of thermophilic composting reveal key bacterial players and their metabolic interactions.</title>
        <authorList>
            <person name="Braga L.P.P."/>
            <person name="Pereira R.V."/>
            <person name="Martins L.F."/>
            <person name="Moura L.M.S."/>
            <person name="Sanchez F.B."/>
            <person name="Patane J.S.L."/>
            <person name="da Silva A.M."/>
            <person name="Setubal J.C."/>
        </authorList>
    </citation>
    <scope>NUCLEOTIDE SEQUENCE [LARGE SCALE GENOMIC DNA]</scope>
    <source>
        <strain evidence="3">ZC4RG45</strain>
    </source>
</reference>
<keyword evidence="2" id="KW-0472">Membrane</keyword>
<gene>
    <name evidence="3" type="ORF">DIU77_002575</name>
</gene>
<feature type="compositionally biased region" description="Low complexity" evidence="1">
    <location>
        <begin position="7"/>
        <end position="32"/>
    </location>
</feature>
<evidence type="ECO:0000256" key="1">
    <source>
        <dbReference type="SAM" id="MobiDB-lite"/>
    </source>
</evidence>